<name>A0A540VRB3_9GAMM</name>
<dbReference type="Pfam" id="PF01177">
    <property type="entry name" value="Asp_Glu_race"/>
    <property type="match status" value="1"/>
</dbReference>
<dbReference type="Gene3D" id="3.40.50.12500">
    <property type="match status" value="1"/>
</dbReference>
<evidence type="ECO:0000256" key="1">
    <source>
        <dbReference type="ARBA" id="ARBA00038414"/>
    </source>
</evidence>
<accession>A0A540VRB3</accession>
<dbReference type="EMBL" id="VIFK01000073">
    <property type="protein sequence ID" value="TQE99301.1"/>
    <property type="molecule type" value="Genomic_DNA"/>
</dbReference>
<sequence>MTAATLMPDILLLNANTDHDMTDRMVVQARRLHSQCRGATVTQGANYISDEASMQVAARSVTLFVEGLKAAQQPDALIVACFGDPAVRDLRARFRFPVVGLAEASCVAAFRSAGRFGIVTGGSKWPPLLHDLVSEIGLASWLSGIYALDQTGDQIARDRGNARAAIRSAVAQAEADGAEAVILGGAGLIGFAKELEPSVGVPLLDSVDCAVKRAVALVN</sequence>
<dbReference type="InterPro" id="IPR053714">
    <property type="entry name" value="Iso_Racemase_Enz_sf"/>
</dbReference>
<gene>
    <name evidence="2" type="ORF">FKY71_09275</name>
</gene>
<dbReference type="InterPro" id="IPR052186">
    <property type="entry name" value="Hydantoin_racemase-like"/>
</dbReference>
<dbReference type="InterPro" id="IPR015942">
    <property type="entry name" value="Asp/Glu/hydantoin_racemase"/>
</dbReference>
<dbReference type="GO" id="GO:0047661">
    <property type="term" value="F:amino-acid racemase activity"/>
    <property type="evidence" value="ECO:0007669"/>
    <property type="project" value="InterPro"/>
</dbReference>
<reference evidence="2 3" key="1">
    <citation type="submission" date="2019-06" db="EMBL/GenBank/DDBJ databases">
        <title>Metagenome assembled Genome of Spiribacter salinus SL48-SHIP from the microbial mat of Salt Lake 48 (Novosibirsk region, Russia).</title>
        <authorList>
            <person name="Shipova A."/>
            <person name="Rozanov A.S."/>
            <person name="Bryanskaya A.V."/>
            <person name="Peltek S.E."/>
        </authorList>
    </citation>
    <scope>NUCLEOTIDE SEQUENCE [LARGE SCALE GENOMIC DNA]</scope>
    <source>
        <strain evidence="2">SL48-SHIP-2</strain>
    </source>
</reference>
<comment type="caution">
    <text evidence="2">The sequence shown here is derived from an EMBL/GenBank/DDBJ whole genome shotgun (WGS) entry which is preliminary data.</text>
</comment>
<dbReference type="AlphaFoldDB" id="A0A540VRB3"/>
<dbReference type="PANTHER" id="PTHR28047:SF5">
    <property type="entry name" value="PROTEIN DCG1"/>
    <property type="match status" value="1"/>
</dbReference>
<comment type="similarity">
    <text evidence="1">Belongs to the HyuE racemase family.</text>
</comment>
<dbReference type="Proteomes" id="UP000315400">
    <property type="component" value="Unassembled WGS sequence"/>
</dbReference>
<protein>
    <submittedName>
        <fullName evidence="2">Asp/Glu racemase</fullName>
    </submittedName>
</protein>
<evidence type="ECO:0000313" key="3">
    <source>
        <dbReference type="Proteomes" id="UP000315400"/>
    </source>
</evidence>
<evidence type="ECO:0000313" key="2">
    <source>
        <dbReference type="EMBL" id="TQE99301.1"/>
    </source>
</evidence>
<organism evidence="2 3">
    <name type="scientific">Spiribacter salinus</name>
    <dbReference type="NCBI Taxonomy" id="1335746"/>
    <lineage>
        <taxon>Bacteria</taxon>
        <taxon>Pseudomonadati</taxon>
        <taxon>Pseudomonadota</taxon>
        <taxon>Gammaproteobacteria</taxon>
        <taxon>Chromatiales</taxon>
        <taxon>Ectothiorhodospiraceae</taxon>
        <taxon>Spiribacter</taxon>
    </lineage>
</organism>
<dbReference type="PANTHER" id="PTHR28047">
    <property type="entry name" value="PROTEIN DCG1"/>
    <property type="match status" value="1"/>
</dbReference>
<proteinExistence type="inferred from homology"/>